<dbReference type="AlphaFoldDB" id="A0A2H5XCD6"/>
<dbReference type="CDD" id="cd04496">
    <property type="entry name" value="SSB_OBF"/>
    <property type="match status" value="1"/>
</dbReference>
<dbReference type="InterPro" id="IPR011344">
    <property type="entry name" value="ssDNA-bd"/>
</dbReference>
<evidence type="ECO:0000256" key="3">
    <source>
        <dbReference type="RuleBase" id="RU000524"/>
    </source>
</evidence>
<evidence type="ECO:0000256" key="2">
    <source>
        <dbReference type="HAMAP-Rule" id="MF_00984"/>
    </source>
</evidence>
<reference evidence="5" key="1">
    <citation type="submission" date="2017-09" db="EMBL/GenBank/DDBJ databases">
        <title>Metaegenomics of thermophilic ammonia-oxidizing enrichment culture.</title>
        <authorList>
            <person name="Kato S."/>
            <person name="Suzuki K."/>
        </authorList>
    </citation>
    <scope>NUCLEOTIDE SEQUENCE [LARGE SCALE GENOMIC DNA]</scope>
</reference>
<keyword evidence="1 2" id="KW-0238">DNA-binding</keyword>
<comment type="caution">
    <text evidence="2">Lacks conserved residue(s) required for the propagation of feature annotation.</text>
</comment>
<dbReference type="NCBIfam" id="TIGR00621">
    <property type="entry name" value="ssb"/>
    <property type="match status" value="1"/>
</dbReference>
<evidence type="ECO:0000256" key="1">
    <source>
        <dbReference type="ARBA" id="ARBA00023125"/>
    </source>
</evidence>
<dbReference type="InterPro" id="IPR012340">
    <property type="entry name" value="NA-bd_OB-fold"/>
</dbReference>
<dbReference type="Pfam" id="PF00436">
    <property type="entry name" value="SSB"/>
    <property type="match status" value="1"/>
</dbReference>
<evidence type="ECO:0000313" key="4">
    <source>
        <dbReference type="EMBL" id="GBC98852.1"/>
    </source>
</evidence>
<organism evidence="4 5">
    <name type="scientific">Candidatus Fervidibacter japonicus</name>
    <dbReference type="NCBI Taxonomy" id="2035412"/>
    <lineage>
        <taxon>Bacteria</taxon>
        <taxon>Candidatus Fervidibacterota</taxon>
        <taxon>Candidatus Fervidibacter</taxon>
    </lineage>
</organism>
<dbReference type="SUPFAM" id="SSF50249">
    <property type="entry name" value="Nucleic acid-binding proteins"/>
    <property type="match status" value="1"/>
</dbReference>
<dbReference type="Proteomes" id="UP000236173">
    <property type="component" value="Unassembled WGS sequence"/>
</dbReference>
<dbReference type="PANTHER" id="PTHR10302">
    <property type="entry name" value="SINGLE-STRANDED DNA-BINDING PROTEIN"/>
    <property type="match status" value="1"/>
</dbReference>
<dbReference type="Gene3D" id="2.40.50.140">
    <property type="entry name" value="Nucleic acid-binding proteins"/>
    <property type="match status" value="1"/>
</dbReference>
<dbReference type="PROSITE" id="PS50935">
    <property type="entry name" value="SSB"/>
    <property type="match status" value="1"/>
</dbReference>
<sequence>MFNRVILVGRLVADPEVRYTPDGIPIASFRLAVDRPTRRGTERQTDFIRIVTFRRLAEFAQNYLTKGRLVLVEGRLQVNSYTDRMGQRRTAVDVIAFTVQFMDRKPEGVAPTAASAVAGTSFPAPIEPDALPEQDVPIDEVVLDELPLPDEEGSEEFPF</sequence>
<evidence type="ECO:0000313" key="5">
    <source>
        <dbReference type="Proteomes" id="UP000236173"/>
    </source>
</evidence>
<dbReference type="HAMAP" id="MF_00984">
    <property type="entry name" value="SSB"/>
    <property type="match status" value="1"/>
</dbReference>
<gene>
    <name evidence="4" type="primary">ssb_1</name>
    <name evidence="4" type="ORF">HRbin17_01369</name>
</gene>
<dbReference type="GO" id="GO:0006260">
    <property type="term" value="P:DNA replication"/>
    <property type="evidence" value="ECO:0007669"/>
    <property type="project" value="InterPro"/>
</dbReference>
<comment type="caution">
    <text evidence="4">The sequence shown here is derived from an EMBL/GenBank/DDBJ whole genome shotgun (WGS) entry which is preliminary data.</text>
</comment>
<comment type="subunit">
    <text evidence="2">Homotetramer.</text>
</comment>
<accession>A0A2H5XCD6</accession>
<dbReference type="PANTHER" id="PTHR10302:SF27">
    <property type="entry name" value="SINGLE-STRANDED DNA-BINDING PROTEIN"/>
    <property type="match status" value="1"/>
</dbReference>
<protein>
    <recommendedName>
        <fullName evidence="2 3">Single-stranded DNA-binding protein</fullName>
        <shortName evidence="2">SSB</shortName>
    </recommendedName>
</protein>
<dbReference type="InterPro" id="IPR000424">
    <property type="entry name" value="Primosome_PriB/ssb"/>
</dbReference>
<dbReference type="GO" id="GO:0009295">
    <property type="term" value="C:nucleoid"/>
    <property type="evidence" value="ECO:0007669"/>
    <property type="project" value="TreeGrafter"/>
</dbReference>
<proteinExistence type="inferred from homology"/>
<name>A0A2H5XCD6_9BACT</name>
<dbReference type="EMBL" id="BEHT01000016">
    <property type="protein sequence ID" value="GBC98852.1"/>
    <property type="molecule type" value="Genomic_DNA"/>
</dbReference>
<dbReference type="GO" id="GO:0003697">
    <property type="term" value="F:single-stranded DNA binding"/>
    <property type="evidence" value="ECO:0007669"/>
    <property type="project" value="UniProtKB-UniRule"/>
</dbReference>